<dbReference type="EMBL" id="CP111012">
    <property type="protein sequence ID" value="WAQ94579.1"/>
    <property type="molecule type" value="Genomic_DNA"/>
</dbReference>
<evidence type="ECO:0000313" key="1">
    <source>
        <dbReference type="EMBL" id="WAQ94579.1"/>
    </source>
</evidence>
<accession>A0ABY7DDV0</accession>
<name>A0ABY7DDV0_MYAAR</name>
<protein>
    <submittedName>
        <fullName evidence="1">Uncharacterized protein</fullName>
    </submittedName>
</protein>
<evidence type="ECO:0000313" key="2">
    <source>
        <dbReference type="Proteomes" id="UP001164746"/>
    </source>
</evidence>
<proteinExistence type="predicted"/>
<reference evidence="1" key="1">
    <citation type="submission" date="2022-11" db="EMBL/GenBank/DDBJ databases">
        <title>Centuries of genome instability and evolution in soft-shell clam transmissible cancer (bioRxiv).</title>
        <authorList>
            <person name="Hart S.F.M."/>
            <person name="Yonemitsu M.A."/>
            <person name="Giersch R.M."/>
            <person name="Beal B.F."/>
            <person name="Arriagada G."/>
            <person name="Davis B.W."/>
            <person name="Ostrander E.A."/>
            <person name="Goff S.P."/>
            <person name="Metzger M.J."/>
        </authorList>
    </citation>
    <scope>NUCLEOTIDE SEQUENCE</scope>
    <source>
        <strain evidence="1">MELC-2E11</strain>
        <tissue evidence="1">Siphon/mantle</tissue>
    </source>
</reference>
<sequence>MDVRQMAVEMENQPGLQMVAPLPTDYSTNITLKLTTLSAEMFRRFVNMVIKARHSVICTLDYCTIKEDIRQVKAEMENQPLLKVREFNEKTAGGFREIWVPTHYLFEEGGSITEFTCSEWNEWDEV</sequence>
<dbReference type="Proteomes" id="UP001164746">
    <property type="component" value="Chromosome 1"/>
</dbReference>
<organism evidence="1 2">
    <name type="scientific">Mya arenaria</name>
    <name type="common">Soft-shell clam</name>
    <dbReference type="NCBI Taxonomy" id="6604"/>
    <lineage>
        <taxon>Eukaryota</taxon>
        <taxon>Metazoa</taxon>
        <taxon>Spiralia</taxon>
        <taxon>Lophotrochozoa</taxon>
        <taxon>Mollusca</taxon>
        <taxon>Bivalvia</taxon>
        <taxon>Autobranchia</taxon>
        <taxon>Heteroconchia</taxon>
        <taxon>Euheterodonta</taxon>
        <taxon>Imparidentia</taxon>
        <taxon>Neoheterodontei</taxon>
        <taxon>Myida</taxon>
        <taxon>Myoidea</taxon>
        <taxon>Myidae</taxon>
        <taxon>Mya</taxon>
    </lineage>
</organism>
<keyword evidence="2" id="KW-1185">Reference proteome</keyword>
<gene>
    <name evidence="1" type="ORF">MAR_007050</name>
</gene>